<comment type="caution">
    <text evidence="2">The sequence shown here is derived from an EMBL/GenBank/DDBJ whole genome shotgun (WGS) entry which is preliminary data.</text>
</comment>
<evidence type="ECO:0000256" key="1">
    <source>
        <dbReference type="SAM" id="Coils"/>
    </source>
</evidence>
<protein>
    <submittedName>
        <fullName evidence="2">Uncharacterized protein</fullName>
    </submittedName>
</protein>
<evidence type="ECO:0000313" key="2">
    <source>
        <dbReference type="EMBL" id="MFL0196427.1"/>
    </source>
</evidence>
<sequence length="81" mass="9502">MSRCKVRTLKGLLNEAIFLLDFISKENRHLKMENKNLHRRVNELIESCENFAEVEGNLLKKIEKLSRKPTGIKQRVLRLLG</sequence>
<organism evidence="2 3">
    <name type="scientific">Candidatus Clostridium eludens</name>
    <dbReference type="NCBI Taxonomy" id="3381663"/>
    <lineage>
        <taxon>Bacteria</taxon>
        <taxon>Bacillati</taxon>
        <taxon>Bacillota</taxon>
        <taxon>Clostridia</taxon>
        <taxon>Eubacteriales</taxon>
        <taxon>Clostridiaceae</taxon>
        <taxon>Clostridium</taxon>
    </lineage>
</organism>
<keyword evidence="3" id="KW-1185">Reference proteome</keyword>
<accession>A0ABW8SL46</accession>
<gene>
    <name evidence="2" type="ORF">ACJDU8_12800</name>
</gene>
<evidence type="ECO:0000313" key="3">
    <source>
        <dbReference type="Proteomes" id="UP001623660"/>
    </source>
</evidence>
<keyword evidence="1" id="KW-0175">Coiled coil</keyword>
<proteinExistence type="predicted"/>
<dbReference type="Proteomes" id="UP001623660">
    <property type="component" value="Unassembled WGS sequence"/>
</dbReference>
<dbReference type="EMBL" id="JBJHZX010000018">
    <property type="protein sequence ID" value="MFL0196427.1"/>
    <property type="molecule type" value="Genomic_DNA"/>
</dbReference>
<name>A0ABW8SL46_9CLOT</name>
<reference evidence="2 3" key="1">
    <citation type="submission" date="2024-11" db="EMBL/GenBank/DDBJ databases">
        <authorList>
            <person name="Heng Y.C."/>
            <person name="Lim A.C.H."/>
            <person name="Lee J.K.Y."/>
            <person name="Kittelmann S."/>
        </authorList>
    </citation>
    <scope>NUCLEOTIDE SEQUENCE [LARGE SCALE GENOMIC DNA]</scope>
    <source>
        <strain evidence="2 3">WILCCON 0269</strain>
    </source>
</reference>
<dbReference type="RefSeq" id="WP_406792539.1">
    <property type="nucleotide sequence ID" value="NZ_JBJHZX010000018.1"/>
</dbReference>
<feature type="coiled-coil region" evidence="1">
    <location>
        <begin position="20"/>
        <end position="47"/>
    </location>
</feature>